<organism evidence="2">
    <name type="scientific">Fagus sylvatica</name>
    <name type="common">Beechnut</name>
    <dbReference type="NCBI Taxonomy" id="28930"/>
    <lineage>
        <taxon>Eukaryota</taxon>
        <taxon>Viridiplantae</taxon>
        <taxon>Streptophyta</taxon>
        <taxon>Embryophyta</taxon>
        <taxon>Tracheophyta</taxon>
        <taxon>Spermatophyta</taxon>
        <taxon>Magnoliopsida</taxon>
        <taxon>eudicotyledons</taxon>
        <taxon>Gunneridae</taxon>
        <taxon>Pentapetalae</taxon>
        <taxon>rosids</taxon>
        <taxon>fabids</taxon>
        <taxon>Fagales</taxon>
        <taxon>Fagaceae</taxon>
        <taxon>Fagus</taxon>
    </lineage>
</organism>
<keyword evidence="1" id="KW-0175">Coiled coil</keyword>
<evidence type="ECO:0000256" key="1">
    <source>
        <dbReference type="SAM" id="Coils"/>
    </source>
</evidence>
<dbReference type="PANTHER" id="PTHR46710">
    <property type="entry name" value="ARM REPEAT PROTEIN INTERACTING WITH ABF2"/>
    <property type="match status" value="1"/>
</dbReference>
<dbReference type="EMBL" id="OIVN01004668">
    <property type="protein sequence ID" value="SPD18632.1"/>
    <property type="molecule type" value="Genomic_DNA"/>
</dbReference>
<reference evidence="2" key="1">
    <citation type="submission" date="2018-02" db="EMBL/GenBank/DDBJ databases">
        <authorList>
            <person name="Cohen D.B."/>
            <person name="Kent A.D."/>
        </authorList>
    </citation>
    <scope>NUCLEOTIDE SEQUENCE</scope>
</reference>
<protein>
    <recommendedName>
        <fullName evidence="3">Retrotransposon gag domain-containing protein</fullName>
    </recommendedName>
</protein>
<sequence>MFEPMSLIEGYLKEFIERLTKIEEAQKKNPRVKDEERRKEEEKARVALERNKEFESFTENFKEKNGVKAEGELVDLFMKQFSYNTMIDVTLRDLEMTRQRDNETFFEFLVRWRAKTTKMINWSDEKDQVNIVMKRLLPVEYNRMEDSLALGKKIFGNSSKAPNVQANINAVQPNQCQYQLPSQNQYHNSYSNPPKQTFKPMRHFDPLGAPMSKVFDHMCKRGHLKPLDPVPLPNPLPKRHILPTRSTSLKQSKEIKCSPLTMRLGTISWEMSSSQILTGTDLVWFVGFRSQSGLGVPISVWFVGCRSLRHQDQSLPERKGQIEEEREISAPSGDARKALLSEVGAQVTILNSTFSWKEADRAAAKRATHILAELAKNIVNVIVEGGAIPALVKHLQGGRET</sequence>
<dbReference type="InterPro" id="IPR044282">
    <property type="entry name" value="ABAP1/ARIA"/>
</dbReference>
<proteinExistence type="predicted"/>
<evidence type="ECO:0000313" key="2">
    <source>
        <dbReference type="EMBL" id="SPD18632.1"/>
    </source>
</evidence>
<name>A0A2N9I1U8_FAGSY</name>
<evidence type="ECO:0008006" key="3">
    <source>
        <dbReference type="Google" id="ProtNLM"/>
    </source>
</evidence>
<accession>A0A2N9I1U8</accession>
<feature type="coiled-coil region" evidence="1">
    <location>
        <begin position="22"/>
        <end position="52"/>
    </location>
</feature>
<dbReference type="AlphaFoldDB" id="A0A2N9I1U8"/>
<dbReference type="PANTHER" id="PTHR46710:SF1">
    <property type="entry name" value="ARM REPEAT PROTEIN INTERACTING WITH ABF2"/>
    <property type="match status" value="1"/>
</dbReference>
<gene>
    <name evidence="2" type="ORF">FSB_LOCUS46514</name>
</gene>